<dbReference type="GO" id="GO:0008936">
    <property type="term" value="F:nicotinamidase activity"/>
    <property type="evidence" value="ECO:0007669"/>
    <property type="project" value="UniProtKB-EC"/>
</dbReference>
<evidence type="ECO:0000256" key="7">
    <source>
        <dbReference type="ARBA" id="ARBA00043224"/>
    </source>
</evidence>
<dbReference type="RefSeq" id="WP_065119926.1">
    <property type="nucleotide sequence ID" value="NZ_LZKQ01000063.1"/>
</dbReference>
<dbReference type="STRING" id="1790.A5645_12545"/>
<evidence type="ECO:0000259" key="8">
    <source>
        <dbReference type="Pfam" id="PF00857"/>
    </source>
</evidence>
<dbReference type="Proteomes" id="UP000093795">
    <property type="component" value="Unassembled WGS sequence"/>
</dbReference>
<dbReference type="Pfam" id="PF00857">
    <property type="entry name" value="Isochorismatase"/>
    <property type="match status" value="1"/>
</dbReference>
<evidence type="ECO:0000256" key="5">
    <source>
        <dbReference type="ARBA" id="ARBA00037900"/>
    </source>
</evidence>
<dbReference type="OrthoDB" id="9791276at2"/>
<comment type="caution">
    <text evidence="9">The sequence shown here is derived from an EMBL/GenBank/DDBJ whole genome shotgun (WGS) entry which is preliminary data.</text>
</comment>
<evidence type="ECO:0000256" key="6">
    <source>
        <dbReference type="ARBA" id="ARBA00039017"/>
    </source>
</evidence>
<dbReference type="GO" id="GO:0046872">
    <property type="term" value="F:metal ion binding"/>
    <property type="evidence" value="ECO:0007669"/>
    <property type="project" value="UniProtKB-KW"/>
</dbReference>
<keyword evidence="4" id="KW-0378">Hydrolase</keyword>
<protein>
    <recommendedName>
        <fullName evidence="6">nicotinamidase</fullName>
        <ecNumber evidence="6">3.5.1.19</ecNumber>
    </recommendedName>
    <alternativeName>
        <fullName evidence="7">Nicotinamide deamidase</fullName>
    </alternativeName>
</protein>
<organism evidence="9 10">
    <name type="scientific">Mycobacterium asiaticum</name>
    <dbReference type="NCBI Taxonomy" id="1790"/>
    <lineage>
        <taxon>Bacteria</taxon>
        <taxon>Bacillati</taxon>
        <taxon>Actinomycetota</taxon>
        <taxon>Actinomycetes</taxon>
        <taxon>Mycobacteriales</taxon>
        <taxon>Mycobacteriaceae</taxon>
        <taxon>Mycobacterium</taxon>
    </lineage>
</organism>
<sequence length="187" mass="20013">MRALIIVDVQIDFCEGGALPVTGGHAVARSINDYLVGRPGYQHIVATKDFHIDPGDHFSDDPDYRASWPPHCRAGSRGADFDRDLDTAPIEAVFRKGAYSAGYNGLEGVDDDGTPLLDWLRHRDIDEVDVVGIATDHCVLHTARAAARNGLATRVLLDLTAGVSPDSTAQALTHMQAANIALIGNSS</sequence>
<name>A0A1A3CQI5_MYCAS</name>
<dbReference type="InterPro" id="IPR052347">
    <property type="entry name" value="Isochorismatase_Nicotinamidase"/>
</dbReference>
<dbReference type="eggNOG" id="COG1335">
    <property type="taxonomic scope" value="Bacteria"/>
</dbReference>
<evidence type="ECO:0000256" key="1">
    <source>
        <dbReference type="ARBA" id="ARBA00006336"/>
    </source>
</evidence>
<gene>
    <name evidence="9" type="ORF">A9X01_14295</name>
</gene>
<accession>A0A1A3CQI5</accession>
<comment type="similarity">
    <text evidence="1">Belongs to the isochorismatase family.</text>
</comment>
<evidence type="ECO:0000256" key="2">
    <source>
        <dbReference type="ARBA" id="ARBA00022642"/>
    </source>
</evidence>
<proteinExistence type="inferred from homology"/>
<dbReference type="PANTHER" id="PTHR11080:SF2">
    <property type="entry name" value="LD05707P"/>
    <property type="match status" value="1"/>
</dbReference>
<feature type="domain" description="Isochorismatase-like" evidence="8">
    <location>
        <begin position="3"/>
        <end position="181"/>
    </location>
</feature>
<dbReference type="EMBL" id="LZKQ01000063">
    <property type="protein sequence ID" value="OBI89145.1"/>
    <property type="molecule type" value="Genomic_DNA"/>
</dbReference>
<dbReference type="AlphaFoldDB" id="A0A1A3CQI5"/>
<keyword evidence="2" id="KW-0662">Pyridine nucleotide biosynthesis</keyword>
<dbReference type="EC" id="3.5.1.19" evidence="6"/>
<evidence type="ECO:0000256" key="4">
    <source>
        <dbReference type="ARBA" id="ARBA00022801"/>
    </source>
</evidence>
<dbReference type="SUPFAM" id="SSF52499">
    <property type="entry name" value="Isochorismatase-like hydrolases"/>
    <property type="match status" value="1"/>
</dbReference>
<dbReference type="PANTHER" id="PTHR11080">
    <property type="entry name" value="PYRAZINAMIDASE/NICOTINAMIDASE"/>
    <property type="match status" value="1"/>
</dbReference>
<evidence type="ECO:0000256" key="3">
    <source>
        <dbReference type="ARBA" id="ARBA00022723"/>
    </source>
</evidence>
<keyword evidence="3" id="KW-0479">Metal-binding</keyword>
<evidence type="ECO:0000313" key="10">
    <source>
        <dbReference type="Proteomes" id="UP000093795"/>
    </source>
</evidence>
<evidence type="ECO:0000313" key="9">
    <source>
        <dbReference type="EMBL" id="OBI89145.1"/>
    </source>
</evidence>
<comment type="pathway">
    <text evidence="5">Cofactor biosynthesis; nicotinate biosynthesis; nicotinate from nicotinamide: step 1/1.</text>
</comment>
<dbReference type="Gene3D" id="3.40.50.850">
    <property type="entry name" value="Isochorismatase-like"/>
    <property type="match status" value="1"/>
</dbReference>
<dbReference type="GO" id="GO:0019363">
    <property type="term" value="P:pyridine nucleotide biosynthetic process"/>
    <property type="evidence" value="ECO:0007669"/>
    <property type="project" value="UniProtKB-KW"/>
</dbReference>
<reference evidence="9 10" key="1">
    <citation type="submission" date="2016-06" db="EMBL/GenBank/DDBJ databases">
        <authorList>
            <person name="Kjaerup R.B."/>
            <person name="Dalgaard T.S."/>
            <person name="Juul-Madsen H.R."/>
        </authorList>
    </citation>
    <scope>NUCLEOTIDE SEQUENCE [LARGE SCALE GENOMIC DNA]</scope>
    <source>
        <strain evidence="9 10">1081914.2</strain>
    </source>
</reference>
<dbReference type="InterPro" id="IPR000868">
    <property type="entry name" value="Isochorismatase-like_dom"/>
</dbReference>
<dbReference type="InterPro" id="IPR036380">
    <property type="entry name" value="Isochorismatase-like_sf"/>
</dbReference>